<dbReference type="HOGENOM" id="CLU_029016_3_0_1"/>
<dbReference type="KEGG" id="ehx:EMIHUDRAFT_237344"/>
<organism evidence="6 7">
    <name type="scientific">Emiliania huxleyi (strain CCMP1516)</name>
    <dbReference type="NCBI Taxonomy" id="280463"/>
    <lineage>
        <taxon>Eukaryota</taxon>
        <taxon>Haptista</taxon>
        <taxon>Haptophyta</taxon>
        <taxon>Prymnesiophyceae</taxon>
        <taxon>Isochrysidales</taxon>
        <taxon>Noelaerhabdaceae</taxon>
        <taxon>Emiliania</taxon>
    </lineage>
</organism>
<dbReference type="eggNOG" id="ENOG502S0EE">
    <property type="taxonomic scope" value="Eukaryota"/>
</dbReference>
<dbReference type="PaxDb" id="2903-EOD25931"/>
<feature type="domain" description="ATP-grasp" evidence="5">
    <location>
        <begin position="121"/>
        <end position="331"/>
    </location>
</feature>
<keyword evidence="2 4" id="KW-0547">Nucleotide-binding</keyword>
<dbReference type="PANTHER" id="PTHR43585">
    <property type="entry name" value="FUMIPYRROLE BIOSYNTHESIS PROTEIN C"/>
    <property type="match status" value="1"/>
</dbReference>
<keyword evidence="1" id="KW-0436">Ligase</keyword>
<evidence type="ECO:0000259" key="5">
    <source>
        <dbReference type="PROSITE" id="PS50975"/>
    </source>
</evidence>
<dbReference type="EnsemblProtists" id="EOD25931">
    <property type="protein sequence ID" value="EOD25931"/>
    <property type="gene ID" value="EMIHUDRAFT_237344"/>
</dbReference>
<evidence type="ECO:0000256" key="1">
    <source>
        <dbReference type="ARBA" id="ARBA00022598"/>
    </source>
</evidence>
<dbReference type="PANTHER" id="PTHR43585:SF2">
    <property type="entry name" value="ATP-GRASP ENZYME FSQD"/>
    <property type="match status" value="1"/>
</dbReference>
<dbReference type="GO" id="GO:0046872">
    <property type="term" value="F:metal ion binding"/>
    <property type="evidence" value="ECO:0007669"/>
    <property type="project" value="InterPro"/>
</dbReference>
<dbReference type="RefSeq" id="XP_005778360.1">
    <property type="nucleotide sequence ID" value="XM_005778303.1"/>
</dbReference>
<evidence type="ECO:0000256" key="3">
    <source>
        <dbReference type="ARBA" id="ARBA00022840"/>
    </source>
</evidence>
<dbReference type="SUPFAM" id="SSF56059">
    <property type="entry name" value="Glutathione synthetase ATP-binding domain-like"/>
    <property type="match status" value="1"/>
</dbReference>
<dbReference type="InterPro" id="IPR011761">
    <property type="entry name" value="ATP-grasp"/>
</dbReference>
<dbReference type="GeneID" id="17271476"/>
<accession>A0A0D3JQZ6</accession>
<dbReference type="PROSITE" id="PS50975">
    <property type="entry name" value="ATP_GRASP"/>
    <property type="match status" value="1"/>
</dbReference>
<reference evidence="7" key="1">
    <citation type="journal article" date="2013" name="Nature">
        <title>Pan genome of the phytoplankton Emiliania underpins its global distribution.</title>
        <authorList>
            <person name="Read B.A."/>
            <person name="Kegel J."/>
            <person name="Klute M.J."/>
            <person name="Kuo A."/>
            <person name="Lefebvre S.C."/>
            <person name="Maumus F."/>
            <person name="Mayer C."/>
            <person name="Miller J."/>
            <person name="Monier A."/>
            <person name="Salamov A."/>
            <person name="Young J."/>
            <person name="Aguilar M."/>
            <person name="Claverie J.M."/>
            <person name="Frickenhaus S."/>
            <person name="Gonzalez K."/>
            <person name="Herman E.K."/>
            <person name="Lin Y.C."/>
            <person name="Napier J."/>
            <person name="Ogata H."/>
            <person name="Sarno A.F."/>
            <person name="Shmutz J."/>
            <person name="Schroeder D."/>
            <person name="de Vargas C."/>
            <person name="Verret F."/>
            <person name="von Dassow P."/>
            <person name="Valentin K."/>
            <person name="Van de Peer Y."/>
            <person name="Wheeler G."/>
            <person name="Dacks J.B."/>
            <person name="Delwiche C.F."/>
            <person name="Dyhrman S.T."/>
            <person name="Glockner G."/>
            <person name="John U."/>
            <person name="Richards T."/>
            <person name="Worden A.Z."/>
            <person name="Zhang X."/>
            <person name="Grigoriev I.V."/>
            <person name="Allen A.E."/>
            <person name="Bidle K."/>
            <person name="Borodovsky M."/>
            <person name="Bowler C."/>
            <person name="Brownlee C."/>
            <person name="Cock J.M."/>
            <person name="Elias M."/>
            <person name="Gladyshev V.N."/>
            <person name="Groth M."/>
            <person name="Guda C."/>
            <person name="Hadaegh A."/>
            <person name="Iglesias-Rodriguez M.D."/>
            <person name="Jenkins J."/>
            <person name="Jones B.M."/>
            <person name="Lawson T."/>
            <person name="Leese F."/>
            <person name="Lindquist E."/>
            <person name="Lobanov A."/>
            <person name="Lomsadze A."/>
            <person name="Malik S.B."/>
            <person name="Marsh M.E."/>
            <person name="Mackinder L."/>
            <person name="Mock T."/>
            <person name="Mueller-Roeber B."/>
            <person name="Pagarete A."/>
            <person name="Parker M."/>
            <person name="Probert I."/>
            <person name="Quesneville H."/>
            <person name="Raines C."/>
            <person name="Rensing S.A."/>
            <person name="Riano-Pachon D.M."/>
            <person name="Richier S."/>
            <person name="Rokitta S."/>
            <person name="Shiraiwa Y."/>
            <person name="Soanes D.M."/>
            <person name="van der Giezen M."/>
            <person name="Wahlund T.M."/>
            <person name="Williams B."/>
            <person name="Wilson W."/>
            <person name="Wolfe G."/>
            <person name="Wurch L.L."/>
        </authorList>
    </citation>
    <scope>NUCLEOTIDE SEQUENCE</scope>
</reference>
<keyword evidence="3 4" id="KW-0067">ATP-binding</keyword>
<evidence type="ECO:0000313" key="6">
    <source>
        <dbReference type="EnsemblProtists" id="EOD25931"/>
    </source>
</evidence>
<dbReference type="InterPro" id="IPR052032">
    <property type="entry name" value="ATP-dep_AA_Ligase"/>
</dbReference>
<proteinExistence type="predicted"/>
<sequence>MNPLFRLLGLSRAIILYVDPTGYERGRVLETCAARHFHVVEVFSPPFASRFSGEVEGVLAAPAAGEECTWAETLTGRRGRIVAVCCGSDDGLATAERLAAALTPRCSNGINVARRDKYLMHEALRAAGLRAAQQRVVSRWEEEGEPFVRELLAAPLERGVVCKPRRGQASIRVSLADSVATAGRQCRALLAAPVALLRGDDEAGSPSVLLQEELRGREWVVDSVSRDGEHKVVALWRYSKASLNGAPFVNLCDELRPANDADDEALMEYARRVLDALGVRWGPAHLEIKRPASGPVLVEANVGRWNGVDFKLLADACLGYNAYEATLDAFTDRRRWEALPATPPPALGGAGRHAEELAELPSLVRFETEATDPGDRVKRTVDLDTCAGLAVLLHADAAQVEADYARLRALQPTLFEVESVETGDGVA</sequence>
<reference evidence="6" key="2">
    <citation type="submission" date="2024-10" db="UniProtKB">
        <authorList>
            <consortium name="EnsemblProtists"/>
        </authorList>
    </citation>
    <scope>IDENTIFICATION</scope>
</reference>
<keyword evidence="7" id="KW-1185">Reference proteome</keyword>
<dbReference type="Proteomes" id="UP000013827">
    <property type="component" value="Unassembled WGS sequence"/>
</dbReference>
<name>A0A0D3JQZ6_EMIH1</name>
<protein>
    <recommendedName>
        <fullName evidence="5">ATP-grasp domain-containing protein</fullName>
    </recommendedName>
</protein>
<dbReference type="AlphaFoldDB" id="A0A0D3JQZ6"/>
<evidence type="ECO:0000313" key="7">
    <source>
        <dbReference type="Proteomes" id="UP000013827"/>
    </source>
</evidence>
<evidence type="ECO:0000256" key="2">
    <source>
        <dbReference type="ARBA" id="ARBA00022741"/>
    </source>
</evidence>
<dbReference type="GO" id="GO:0016874">
    <property type="term" value="F:ligase activity"/>
    <property type="evidence" value="ECO:0007669"/>
    <property type="project" value="UniProtKB-KW"/>
</dbReference>
<evidence type="ECO:0000256" key="4">
    <source>
        <dbReference type="PROSITE-ProRule" id="PRU00409"/>
    </source>
</evidence>
<dbReference type="GO" id="GO:0005524">
    <property type="term" value="F:ATP binding"/>
    <property type="evidence" value="ECO:0007669"/>
    <property type="project" value="UniProtKB-UniRule"/>
</dbReference>
<dbReference type="Gene3D" id="3.30.470.20">
    <property type="entry name" value="ATP-grasp fold, B domain"/>
    <property type="match status" value="1"/>
</dbReference>